<feature type="signal peptide" evidence="1">
    <location>
        <begin position="1"/>
        <end position="28"/>
    </location>
</feature>
<proteinExistence type="predicted"/>
<keyword evidence="1" id="KW-0732">Signal</keyword>
<dbReference type="RefSeq" id="WP_092370851.1">
    <property type="nucleotide sequence ID" value="NZ_FNBM01000009.1"/>
</dbReference>
<sequence length="130" mass="13646">MKTLMAGVLAVLMLAGCGSHNTSSIAQAPVGGKVNPTRFLVIPADADVEAAKNSLFSAVEQDGVTFDALFGTAASPAGDDLAVCGHASRDAQDRALYFAYYNGELLLWDETAPHGSSTENQFLAMICSYR</sequence>
<accession>A0A1G7T851</accession>
<feature type="chain" id="PRO_5017296386" description="Lipoprotein" evidence="1">
    <location>
        <begin position="29"/>
        <end position="130"/>
    </location>
</feature>
<dbReference type="OrthoDB" id="6902246at2"/>
<dbReference type="EMBL" id="FNBM01000009">
    <property type="protein sequence ID" value="SDG31448.1"/>
    <property type="molecule type" value="Genomic_DNA"/>
</dbReference>
<dbReference type="Proteomes" id="UP000243378">
    <property type="component" value="Unassembled WGS sequence"/>
</dbReference>
<reference evidence="2 3" key="1">
    <citation type="submission" date="2016-10" db="EMBL/GenBank/DDBJ databases">
        <authorList>
            <person name="de Groot N.N."/>
        </authorList>
    </citation>
    <scope>NUCLEOTIDE SEQUENCE [LARGE SCALE GENOMIC DNA]</scope>
    <source>
        <strain evidence="2 3">LMG 25475</strain>
    </source>
</reference>
<evidence type="ECO:0000313" key="2">
    <source>
        <dbReference type="EMBL" id="SDG31448.1"/>
    </source>
</evidence>
<dbReference type="AlphaFoldDB" id="A0A1G7T851"/>
<evidence type="ECO:0000256" key="1">
    <source>
        <dbReference type="SAM" id="SignalP"/>
    </source>
</evidence>
<dbReference type="PROSITE" id="PS51257">
    <property type="entry name" value="PROKAR_LIPOPROTEIN"/>
    <property type="match status" value="1"/>
</dbReference>
<protein>
    <recommendedName>
        <fullName evidence="4">Lipoprotein</fullName>
    </recommendedName>
</protein>
<evidence type="ECO:0008006" key="4">
    <source>
        <dbReference type="Google" id="ProtNLM"/>
    </source>
</evidence>
<organism evidence="2 3">
    <name type="scientific">Phytopseudomonas seleniipraecipitans</name>
    <dbReference type="NCBI Taxonomy" id="640205"/>
    <lineage>
        <taxon>Bacteria</taxon>
        <taxon>Pseudomonadati</taxon>
        <taxon>Pseudomonadota</taxon>
        <taxon>Gammaproteobacteria</taxon>
        <taxon>Pseudomonadales</taxon>
        <taxon>Pseudomonadaceae</taxon>
        <taxon>Phytopseudomonas</taxon>
    </lineage>
</organism>
<gene>
    <name evidence="2" type="ORF">SAMN05216381_3695</name>
</gene>
<evidence type="ECO:0000313" key="3">
    <source>
        <dbReference type="Proteomes" id="UP000243378"/>
    </source>
</evidence>
<name>A0A1G7T851_9GAMM</name>